<accession>A0A2P5CAL4</accession>
<reference evidence="3" key="1">
    <citation type="submission" date="2016-06" db="EMBL/GenBank/DDBJ databases">
        <title>Parallel loss of symbiosis genes in relatives of nitrogen-fixing non-legume Parasponia.</title>
        <authorList>
            <person name="Van Velzen R."/>
            <person name="Holmer R."/>
            <person name="Bu F."/>
            <person name="Rutten L."/>
            <person name="Van Zeijl A."/>
            <person name="Liu W."/>
            <person name="Santuari L."/>
            <person name="Cao Q."/>
            <person name="Sharma T."/>
            <person name="Shen D."/>
            <person name="Roswanjaya Y."/>
            <person name="Wardhani T."/>
            <person name="Kalhor M.S."/>
            <person name="Jansen J."/>
            <person name="Van den Hoogen J."/>
            <person name="Gungor B."/>
            <person name="Hartog M."/>
            <person name="Hontelez J."/>
            <person name="Verver J."/>
            <person name="Yang W.-C."/>
            <person name="Schijlen E."/>
            <person name="Repin R."/>
            <person name="Schilthuizen M."/>
            <person name="Schranz E."/>
            <person name="Heidstra R."/>
            <person name="Miyata K."/>
            <person name="Fedorova E."/>
            <person name="Kohlen W."/>
            <person name="Bisseling T."/>
            <person name="Smit S."/>
            <person name="Geurts R."/>
        </authorList>
    </citation>
    <scope>NUCLEOTIDE SEQUENCE [LARGE SCALE GENOMIC DNA]</scope>
    <source>
        <strain evidence="3">cv. RG33-2</strain>
    </source>
</reference>
<evidence type="ECO:0000256" key="1">
    <source>
        <dbReference type="SAM" id="MobiDB-lite"/>
    </source>
</evidence>
<evidence type="ECO:0000313" key="3">
    <source>
        <dbReference type="Proteomes" id="UP000237000"/>
    </source>
</evidence>
<dbReference type="OrthoDB" id="10346664at2759"/>
<dbReference type="Proteomes" id="UP000237000">
    <property type="component" value="Unassembled WGS sequence"/>
</dbReference>
<comment type="caution">
    <text evidence="2">The sequence shown here is derived from an EMBL/GenBank/DDBJ whole genome shotgun (WGS) entry which is preliminary data.</text>
</comment>
<proteinExistence type="predicted"/>
<dbReference type="AlphaFoldDB" id="A0A2P5CAL4"/>
<evidence type="ECO:0000313" key="2">
    <source>
        <dbReference type="EMBL" id="PON58061.1"/>
    </source>
</evidence>
<keyword evidence="3" id="KW-1185">Reference proteome</keyword>
<gene>
    <name evidence="2" type="ORF">TorRG33x02_291960</name>
</gene>
<dbReference type="InParanoid" id="A0A2P5CAL4"/>
<feature type="region of interest" description="Disordered" evidence="1">
    <location>
        <begin position="1"/>
        <end position="35"/>
    </location>
</feature>
<organism evidence="2 3">
    <name type="scientific">Trema orientale</name>
    <name type="common">Charcoal tree</name>
    <name type="synonym">Celtis orientalis</name>
    <dbReference type="NCBI Taxonomy" id="63057"/>
    <lineage>
        <taxon>Eukaryota</taxon>
        <taxon>Viridiplantae</taxon>
        <taxon>Streptophyta</taxon>
        <taxon>Embryophyta</taxon>
        <taxon>Tracheophyta</taxon>
        <taxon>Spermatophyta</taxon>
        <taxon>Magnoliopsida</taxon>
        <taxon>eudicotyledons</taxon>
        <taxon>Gunneridae</taxon>
        <taxon>Pentapetalae</taxon>
        <taxon>rosids</taxon>
        <taxon>fabids</taxon>
        <taxon>Rosales</taxon>
        <taxon>Cannabaceae</taxon>
        <taxon>Trema</taxon>
    </lineage>
</organism>
<protein>
    <submittedName>
        <fullName evidence="2">Uncharacterized protein</fullName>
    </submittedName>
</protein>
<dbReference type="EMBL" id="JXTC01000390">
    <property type="protein sequence ID" value="PON58061.1"/>
    <property type="molecule type" value="Genomic_DNA"/>
</dbReference>
<sequence>MAKTCGSAKKPSKSLGKEVTNFDFESPPTELTSLRTSSRLRKMKLVAESTEKSSIEVSTPMAKRIGMKAKEKAPTYEKVFSLFLYVMILAI</sequence>
<name>A0A2P5CAL4_TREOI</name>